<dbReference type="InterPro" id="IPR001304">
    <property type="entry name" value="C-type_lectin-like"/>
</dbReference>
<dbReference type="Gene3D" id="3.10.100.10">
    <property type="entry name" value="Mannose-Binding Protein A, subunit A"/>
    <property type="match status" value="1"/>
</dbReference>
<reference evidence="3" key="1">
    <citation type="submission" date="2021-06" db="EMBL/GenBank/DDBJ databases">
        <authorList>
            <consortium name="Wellcome Sanger Institute Data Sharing"/>
        </authorList>
    </citation>
    <scope>NUCLEOTIDE SEQUENCE [LARGE SCALE GENOMIC DNA]</scope>
</reference>
<dbReference type="CDD" id="cd00037">
    <property type="entry name" value="CLECT"/>
    <property type="match status" value="1"/>
</dbReference>
<evidence type="ECO:0000259" key="2">
    <source>
        <dbReference type="PROSITE" id="PS50041"/>
    </source>
</evidence>
<dbReference type="Pfam" id="PF00059">
    <property type="entry name" value="Lectin_C"/>
    <property type="match status" value="1"/>
</dbReference>
<dbReference type="Proteomes" id="UP000694620">
    <property type="component" value="Chromosome 1"/>
</dbReference>
<dbReference type="PROSITE" id="PS50041">
    <property type="entry name" value="C_TYPE_LECTIN_2"/>
    <property type="match status" value="1"/>
</dbReference>
<keyword evidence="1" id="KW-0732">Signal</keyword>
<evidence type="ECO:0000313" key="3">
    <source>
        <dbReference type="Ensembl" id="ENSECRP00000006644.1"/>
    </source>
</evidence>
<dbReference type="PANTHER" id="PTHR45784">
    <property type="entry name" value="C-TYPE LECTIN DOMAIN FAMILY 20 MEMBER A-RELATED"/>
    <property type="match status" value="1"/>
</dbReference>
<dbReference type="SUPFAM" id="SSF56436">
    <property type="entry name" value="C-type lectin-like"/>
    <property type="match status" value="1"/>
</dbReference>
<reference evidence="3" key="3">
    <citation type="submission" date="2025-09" db="UniProtKB">
        <authorList>
            <consortium name="Ensembl"/>
        </authorList>
    </citation>
    <scope>IDENTIFICATION</scope>
</reference>
<feature type="chain" id="PRO_5034715822" description="C-type lectin domain-containing protein" evidence="1">
    <location>
        <begin position="17"/>
        <end position="139"/>
    </location>
</feature>
<proteinExistence type="predicted"/>
<dbReference type="InterPro" id="IPR016187">
    <property type="entry name" value="CTDL_fold"/>
</dbReference>
<feature type="signal peptide" evidence="1">
    <location>
        <begin position="1"/>
        <end position="16"/>
    </location>
</feature>
<dbReference type="Ensembl" id="ENSECRT00000006751.1">
    <property type="protein sequence ID" value="ENSECRP00000006644.1"/>
    <property type="gene ID" value="ENSECRG00000004426.1"/>
</dbReference>
<dbReference type="AlphaFoldDB" id="A0A8C4RTS8"/>
<evidence type="ECO:0000256" key="1">
    <source>
        <dbReference type="SAM" id="SignalP"/>
    </source>
</evidence>
<dbReference type="SMART" id="SM00034">
    <property type="entry name" value="CLECT"/>
    <property type="match status" value="1"/>
</dbReference>
<feature type="domain" description="C-type lectin" evidence="2">
    <location>
        <begin position="24"/>
        <end position="134"/>
    </location>
</feature>
<reference evidence="3" key="2">
    <citation type="submission" date="2025-08" db="UniProtKB">
        <authorList>
            <consortium name="Ensembl"/>
        </authorList>
    </citation>
    <scope>IDENTIFICATION</scope>
</reference>
<dbReference type="InterPro" id="IPR016186">
    <property type="entry name" value="C-type_lectin-like/link_sf"/>
</dbReference>
<organism evidence="3 4">
    <name type="scientific">Erpetoichthys calabaricus</name>
    <name type="common">Rope fish</name>
    <name type="synonym">Calamoichthys calabaricus</name>
    <dbReference type="NCBI Taxonomy" id="27687"/>
    <lineage>
        <taxon>Eukaryota</taxon>
        <taxon>Metazoa</taxon>
        <taxon>Chordata</taxon>
        <taxon>Craniata</taxon>
        <taxon>Vertebrata</taxon>
        <taxon>Euteleostomi</taxon>
        <taxon>Actinopterygii</taxon>
        <taxon>Polypteriformes</taxon>
        <taxon>Polypteridae</taxon>
        <taxon>Erpetoichthys</taxon>
    </lineage>
</organism>
<keyword evidence="4" id="KW-1185">Reference proteome</keyword>
<name>A0A8C4RTS8_ERPCA</name>
<dbReference type="PANTHER" id="PTHR45784:SF3">
    <property type="entry name" value="C-TYPE LECTIN DOMAIN FAMILY 4 MEMBER K-LIKE-RELATED"/>
    <property type="match status" value="1"/>
</dbReference>
<protein>
    <recommendedName>
        <fullName evidence="2">C-type lectin domain-containing protein</fullName>
    </recommendedName>
</protein>
<dbReference type="GeneTree" id="ENSGT01110000267757"/>
<accession>A0A8C4RTS8</accession>
<evidence type="ECO:0000313" key="4">
    <source>
        <dbReference type="Proteomes" id="UP000694620"/>
    </source>
</evidence>
<sequence>LSVHLWVCFKSLYCLADIIMNVTFINTSSTWEDAVDYCRARNSDLISISSQLEQDAIAALLNNTSSSSVWLGLRQSRLFGFWLWIDEKPLSYEKWVHRPPSQLPASSPCAVMSQEKNFSWTNVSCSEKYRFICSTGSSL</sequence>